<evidence type="ECO:0000256" key="1">
    <source>
        <dbReference type="SAM" id="MobiDB-lite"/>
    </source>
</evidence>
<keyword evidence="3" id="KW-1185">Reference proteome</keyword>
<reference evidence="2 3" key="1">
    <citation type="submission" date="2024-05" db="EMBL/GenBank/DDBJ databases">
        <title>Roseateles sp. 2.12 16S ribosomal RNA gene Genome sequencing and assembly.</title>
        <authorList>
            <person name="Woo H."/>
        </authorList>
    </citation>
    <scope>NUCLEOTIDE SEQUENCE [LARGE SCALE GENOMIC DNA]</scope>
    <source>
        <strain evidence="2 3">2.12</strain>
    </source>
</reference>
<dbReference type="EMBL" id="JBDPZC010000006">
    <property type="protein sequence ID" value="MEO3714001.1"/>
    <property type="molecule type" value="Genomic_DNA"/>
</dbReference>
<sequence>MTGLIAIETPVGSGADPLPPELGQLGSLPFWPVIDMADLRAAARLDSTVSPARLVHAAQMAVLWVNRELSAWRQQQLAQGIERLADVPGDLVGGDTERVLLYRRAVYAETEANARERYRSLDTTGKGQSAAEREEQPIDDLRRDARWAIRDFLGQARSTVELI</sequence>
<dbReference type="InterPro" id="IPR009225">
    <property type="entry name" value="Phage_head_completion_GpL"/>
</dbReference>
<proteinExistence type="predicted"/>
<comment type="caution">
    <text evidence="2">The sequence shown here is derived from an EMBL/GenBank/DDBJ whole genome shotgun (WGS) entry which is preliminary data.</text>
</comment>
<dbReference type="RefSeq" id="WP_347610908.1">
    <property type="nucleotide sequence ID" value="NZ_JBDPZC010000006.1"/>
</dbReference>
<gene>
    <name evidence="2" type="ORF">ABDJ40_14645</name>
</gene>
<evidence type="ECO:0000313" key="3">
    <source>
        <dbReference type="Proteomes" id="UP001462640"/>
    </source>
</evidence>
<dbReference type="Proteomes" id="UP001462640">
    <property type="component" value="Unassembled WGS sequence"/>
</dbReference>
<protein>
    <submittedName>
        <fullName evidence="2">Head completion/stabilization protein</fullName>
    </submittedName>
</protein>
<dbReference type="Pfam" id="PF05926">
    <property type="entry name" value="Phage_GPL"/>
    <property type="match status" value="1"/>
</dbReference>
<feature type="region of interest" description="Disordered" evidence="1">
    <location>
        <begin position="118"/>
        <end position="137"/>
    </location>
</feature>
<organism evidence="2 3">
    <name type="scientific">Roseateles flavus</name>
    <dbReference type="NCBI Taxonomy" id="3149041"/>
    <lineage>
        <taxon>Bacteria</taxon>
        <taxon>Pseudomonadati</taxon>
        <taxon>Pseudomonadota</taxon>
        <taxon>Betaproteobacteria</taxon>
        <taxon>Burkholderiales</taxon>
        <taxon>Sphaerotilaceae</taxon>
        <taxon>Roseateles</taxon>
    </lineage>
</organism>
<accession>A0ABV0GG42</accession>
<name>A0ABV0GG42_9BURK</name>
<evidence type="ECO:0000313" key="2">
    <source>
        <dbReference type="EMBL" id="MEO3714001.1"/>
    </source>
</evidence>